<dbReference type="RefSeq" id="WP_376835716.1">
    <property type="nucleotide sequence ID" value="NZ_JBHLSW010000005.1"/>
</dbReference>
<feature type="domain" description="PD-(D/E)XK endonuclease-like" evidence="2">
    <location>
        <begin position="735"/>
        <end position="965"/>
    </location>
</feature>
<dbReference type="InterPro" id="IPR011604">
    <property type="entry name" value="PDDEXK-like_dom_sf"/>
</dbReference>
<sequence>MSEFDPFAGAGPRWWAIQAHRPFLKDLAAGLLDWLGPEAPERLSDALVLLPNRRAARAFSDALAEVSDHPVLLPQVRPLGDLEADEPPFAPGSLELDLAPPLDGLTRRFELATLAARLTGRTESPMRALAMGDALGRFLDAIYLEEVERPERVIDLVEADLADHWRTAASLLGGALELWPRRLEELGASDPARRRATLLRRLAAQWDERPPEHPVIAAGSTGTLPAAAAVLGAVAEAPQGAVVLPGLDLELPDDVWDRIEDQHPQAALKALLDGRGVTRAEVRAWPSPETSRRGGARQRLLNGALRPADATDAWQGALKAWRSEEAGTGRDPVAEGLAGLSLMTLRTEDEAAAAIAVKMRETLETPGLTCALVTPDLELSRRVEARLARWGVRPDVSAGTPLDLTPVGRLVETAARWIAEPMSPHLLLAALKSPLTALPGEPEALAGLEALEEAALRQAPPRDAADLMKRLVKARGPDRRGAPPPDWKLARLASAERLVRAVEAMLDRAGARFTPEASADDAARALVELVETLAGEAVWSGADGEAAAGLLTRLIEAGGALGRVARADLPELVRDLFAAEPIRTGGATHPRLRILGAIEARLVRADRMILAGLEEGVWPAGAQVDPFLSRAMRRTLGLPSPERRLGQTAQDFVQAAAAPDVTLVHVERRGGQPTIRSRWLWRLDMMARGAGAGIARDEATAALARALDAPTAPPKLAPRPEPRPPVERRPNSLYVTAVERWVRDPYHIYARYILNLPAMLRPGQSLEAAARGNAIHEAVDRLTREHPDELPPGCAAVLAGWMRDGLIEAGFPAAGLAREGLLADACARWLVDFEARRRRAGTLIRSEVKGELEITAGGAPFTIKARADRIEVADGVADIIDFKTGMAPSRKQVATGFSPQLTLAGAIVAAGGFEGVPAARPGALTYVRLTGRGEAGEEIDVGAPTKTDARTAEELSAEALEGLRRRVEVYRNPATPYPSWTAPQFAKGLDGDYDVLARVWEWSVVGADALSESAS</sequence>
<dbReference type="SUPFAM" id="SSF52540">
    <property type="entry name" value="P-loop containing nucleoside triphosphate hydrolases"/>
    <property type="match status" value="1"/>
</dbReference>
<feature type="compositionally biased region" description="Basic and acidic residues" evidence="1">
    <location>
        <begin position="718"/>
        <end position="729"/>
    </location>
</feature>
<gene>
    <name evidence="3" type="primary">addB</name>
    <name evidence="3" type="ORF">ACFFGE_07620</name>
</gene>
<organism evidence="3 4">
    <name type="scientific">Brevundimonas balnearis</name>
    <dbReference type="NCBI Taxonomy" id="1572858"/>
    <lineage>
        <taxon>Bacteria</taxon>
        <taxon>Pseudomonadati</taxon>
        <taxon>Pseudomonadota</taxon>
        <taxon>Alphaproteobacteria</taxon>
        <taxon>Caulobacterales</taxon>
        <taxon>Caulobacteraceae</taxon>
        <taxon>Brevundimonas</taxon>
    </lineage>
</organism>
<evidence type="ECO:0000313" key="3">
    <source>
        <dbReference type="EMBL" id="MFC0633746.1"/>
    </source>
</evidence>
<dbReference type="Pfam" id="PF12705">
    <property type="entry name" value="PDDEXK_1"/>
    <property type="match status" value="1"/>
</dbReference>
<keyword evidence="4" id="KW-1185">Reference proteome</keyword>
<evidence type="ECO:0000259" key="2">
    <source>
        <dbReference type="Pfam" id="PF12705"/>
    </source>
</evidence>
<proteinExistence type="predicted"/>
<dbReference type="Gene3D" id="3.90.320.10">
    <property type="match status" value="1"/>
</dbReference>
<dbReference type="NCBIfam" id="TIGR02786">
    <property type="entry name" value="addB_alphas"/>
    <property type="match status" value="1"/>
</dbReference>
<evidence type="ECO:0000313" key="4">
    <source>
        <dbReference type="Proteomes" id="UP001589906"/>
    </source>
</evidence>
<name>A0ABV6R2R1_9CAUL</name>
<dbReference type="Proteomes" id="UP001589906">
    <property type="component" value="Unassembled WGS sequence"/>
</dbReference>
<comment type="caution">
    <text evidence="3">The sequence shown here is derived from an EMBL/GenBank/DDBJ whole genome shotgun (WGS) entry which is preliminary data.</text>
</comment>
<evidence type="ECO:0000256" key="1">
    <source>
        <dbReference type="SAM" id="MobiDB-lite"/>
    </source>
</evidence>
<accession>A0ABV6R2R1</accession>
<dbReference type="InterPro" id="IPR027417">
    <property type="entry name" value="P-loop_NTPase"/>
</dbReference>
<reference evidence="3 4" key="1">
    <citation type="submission" date="2024-09" db="EMBL/GenBank/DDBJ databases">
        <authorList>
            <person name="Sun Q."/>
            <person name="Mori K."/>
        </authorList>
    </citation>
    <scope>NUCLEOTIDE SEQUENCE [LARGE SCALE GENOMIC DNA]</scope>
    <source>
        <strain evidence="3 4">NCAIM B.02621</strain>
    </source>
</reference>
<dbReference type="EMBL" id="JBHLSW010000005">
    <property type="protein sequence ID" value="MFC0633746.1"/>
    <property type="molecule type" value="Genomic_DNA"/>
</dbReference>
<dbReference type="InterPro" id="IPR038726">
    <property type="entry name" value="PDDEXK_AddAB-type"/>
</dbReference>
<protein>
    <submittedName>
        <fullName evidence="3">Double-strand break repair protein AddB</fullName>
    </submittedName>
</protein>
<feature type="region of interest" description="Disordered" evidence="1">
    <location>
        <begin position="708"/>
        <end position="729"/>
    </location>
</feature>
<dbReference type="InterPro" id="IPR014153">
    <property type="entry name" value="Ds_break_AddB"/>
</dbReference>